<dbReference type="SUPFAM" id="SSF82784">
    <property type="entry name" value="OsmC-like"/>
    <property type="match status" value="1"/>
</dbReference>
<sequence>MPEPKLKTRTTGATASLGRTGFPHVISAIGGTLDIVTGPSQPGFNPIDLLYASLSSCLAMSARIAASQLGVLDRIDEITASVSGEKASEGPSRIQALKIAFSITGDIDAQTREAIARLAEEICTVSNTLHSHPEITTTVSAG</sequence>
<proteinExistence type="predicted"/>
<evidence type="ECO:0000313" key="1">
    <source>
        <dbReference type="EMBL" id="MBB3975192.1"/>
    </source>
</evidence>
<organism evidence="1 2">
    <name type="scientific">Mycoplana azooxidifex</name>
    <dbReference type="NCBI Taxonomy" id="1636188"/>
    <lineage>
        <taxon>Bacteria</taxon>
        <taxon>Pseudomonadati</taxon>
        <taxon>Pseudomonadota</taxon>
        <taxon>Alphaproteobacteria</taxon>
        <taxon>Hyphomicrobiales</taxon>
        <taxon>Rhizobiaceae</taxon>
        <taxon>Mycoplana</taxon>
    </lineage>
</organism>
<dbReference type="RefSeq" id="WP_183798255.1">
    <property type="nucleotide sequence ID" value="NZ_JACIEE010000001.1"/>
</dbReference>
<accession>A0A7W6D6V1</accession>
<dbReference type="InterPro" id="IPR015946">
    <property type="entry name" value="KH_dom-like_a/b"/>
</dbReference>
<dbReference type="InterPro" id="IPR036102">
    <property type="entry name" value="OsmC/Ohrsf"/>
</dbReference>
<evidence type="ECO:0000313" key="2">
    <source>
        <dbReference type="Proteomes" id="UP000574761"/>
    </source>
</evidence>
<gene>
    <name evidence="1" type="ORF">GGQ64_000368</name>
</gene>
<comment type="caution">
    <text evidence="1">The sequence shown here is derived from an EMBL/GenBank/DDBJ whole genome shotgun (WGS) entry which is preliminary data.</text>
</comment>
<reference evidence="1 2" key="1">
    <citation type="submission" date="2020-08" db="EMBL/GenBank/DDBJ databases">
        <title>Genomic Encyclopedia of Type Strains, Phase IV (KMG-IV): sequencing the most valuable type-strain genomes for metagenomic binning, comparative biology and taxonomic classification.</title>
        <authorList>
            <person name="Goeker M."/>
        </authorList>
    </citation>
    <scope>NUCLEOTIDE SEQUENCE [LARGE SCALE GENOMIC DNA]</scope>
    <source>
        <strain evidence="1 2">DSM 100211</strain>
    </source>
</reference>
<dbReference type="EMBL" id="JACIEE010000001">
    <property type="protein sequence ID" value="MBB3975192.1"/>
    <property type="molecule type" value="Genomic_DNA"/>
</dbReference>
<dbReference type="PANTHER" id="PTHR34352">
    <property type="entry name" value="PROTEIN YHFA"/>
    <property type="match status" value="1"/>
</dbReference>
<dbReference type="PANTHER" id="PTHR34352:SF1">
    <property type="entry name" value="PROTEIN YHFA"/>
    <property type="match status" value="1"/>
</dbReference>
<dbReference type="Gene3D" id="3.30.300.20">
    <property type="match status" value="1"/>
</dbReference>
<dbReference type="Pfam" id="PF02566">
    <property type="entry name" value="OsmC"/>
    <property type="match status" value="1"/>
</dbReference>
<dbReference type="InterPro" id="IPR003718">
    <property type="entry name" value="OsmC/Ohr_fam"/>
</dbReference>
<protein>
    <submittedName>
        <fullName evidence="1">Putative OsmC-like protein</fullName>
    </submittedName>
</protein>
<dbReference type="AlphaFoldDB" id="A0A7W6D6V1"/>
<name>A0A7W6D6V1_9HYPH</name>
<keyword evidence="2" id="KW-1185">Reference proteome</keyword>
<dbReference type="Proteomes" id="UP000574761">
    <property type="component" value="Unassembled WGS sequence"/>
</dbReference>